<dbReference type="RefSeq" id="WP_138856466.1">
    <property type="nucleotide sequence ID" value="NZ_CP040709.1"/>
</dbReference>
<reference evidence="1 2" key="1">
    <citation type="submission" date="2020-08" db="EMBL/GenBank/DDBJ databases">
        <title>Genomic Encyclopedia of Type Strains, Phase IV (KMG-IV): sequencing the most valuable type-strain genomes for metagenomic binning, comparative biology and taxonomic classification.</title>
        <authorList>
            <person name="Goeker M."/>
        </authorList>
    </citation>
    <scope>NUCLEOTIDE SEQUENCE [LARGE SCALE GENOMIC DNA]</scope>
    <source>
        <strain evidence="1 2">DSM 23958</strain>
    </source>
</reference>
<evidence type="ECO:0000313" key="2">
    <source>
        <dbReference type="Proteomes" id="UP000554837"/>
    </source>
</evidence>
<sequence>MPTNNPTSPQVLETYVLLQIAAEAFFFRNANDPAATPGGMYPVNLTPGMLTRGNEHSSKMTQAQAEQFVKEW</sequence>
<gene>
    <name evidence="1" type="ORF">HNQ51_003788</name>
</gene>
<dbReference type="EMBL" id="JACHHO010000013">
    <property type="protein sequence ID" value="MBB5206442.1"/>
    <property type="molecule type" value="Genomic_DNA"/>
</dbReference>
<name>A0A840S9Y1_9BURK</name>
<proteinExistence type="predicted"/>
<dbReference type="Proteomes" id="UP000554837">
    <property type="component" value="Unassembled WGS sequence"/>
</dbReference>
<comment type="caution">
    <text evidence="1">The sequence shown here is derived from an EMBL/GenBank/DDBJ whole genome shotgun (WGS) entry which is preliminary data.</text>
</comment>
<accession>A0A840S9Y1</accession>
<keyword evidence="2" id="KW-1185">Reference proteome</keyword>
<organism evidence="1 2">
    <name type="scientific">Inhella inkyongensis</name>
    <dbReference type="NCBI Taxonomy" id="392593"/>
    <lineage>
        <taxon>Bacteria</taxon>
        <taxon>Pseudomonadati</taxon>
        <taxon>Pseudomonadota</taxon>
        <taxon>Betaproteobacteria</taxon>
        <taxon>Burkholderiales</taxon>
        <taxon>Sphaerotilaceae</taxon>
        <taxon>Inhella</taxon>
    </lineage>
</organism>
<dbReference type="AlphaFoldDB" id="A0A840S9Y1"/>
<protein>
    <submittedName>
        <fullName evidence="1">Uncharacterized protein</fullName>
    </submittedName>
</protein>
<evidence type="ECO:0000313" key="1">
    <source>
        <dbReference type="EMBL" id="MBB5206442.1"/>
    </source>
</evidence>